<dbReference type="AlphaFoldDB" id="A0A8S9SW93"/>
<accession>A0A8S9SW93</accession>
<dbReference type="EMBL" id="JHEG04000001">
    <property type="protein sequence ID" value="KAF3884037.1"/>
    <property type="molecule type" value="Genomic_DNA"/>
</dbReference>
<keyword evidence="2" id="KW-1185">Reference proteome</keyword>
<sequence length="66" mass="7241">MTTLKSCVSSCRYCRYYTPQGLRGGTCGLLNVSVKSEWKACSLSAPSFGYRNQQEAEKLVLVTAKA</sequence>
<comment type="caution">
    <text evidence="1">The sequence shown here is derived from an EMBL/GenBank/DDBJ whole genome shotgun (WGS) entry which is preliminary data.</text>
</comment>
<evidence type="ECO:0000313" key="2">
    <source>
        <dbReference type="Proteomes" id="UP000029738"/>
    </source>
</evidence>
<dbReference type="Proteomes" id="UP000029738">
    <property type="component" value="Unassembled WGS sequence"/>
</dbReference>
<reference evidence="1" key="1">
    <citation type="journal article" date="2015" name="Genome Announc.">
        <title>Draft Genome Sequence of Tolypothrix boutellei Strain VB521301.</title>
        <authorList>
            <person name="Chandrababunaidu M.M."/>
            <person name="Singh D."/>
            <person name="Sen D."/>
            <person name="Bhan S."/>
            <person name="Das S."/>
            <person name="Gupta A."/>
            <person name="Adhikary S.P."/>
            <person name="Tripathy S."/>
        </authorList>
    </citation>
    <scope>NUCLEOTIDE SEQUENCE</scope>
    <source>
        <strain evidence="1">VB521301</strain>
    </source>
</reference>
<evidence type="ECO:0000313" key="1">
    <source>
        <dbReference type="EMBL" id="KAF3884037.1"/>
    </source>
</evidence>
<reference evidence="1" key="2">
    <citation type="submission" date="2019-11" db="EMBL/GenBank/DDBJ databases">
        <title>Improved Assembly of Tolypothrix boutellei genome.</title>
        <authorList>
            <person name="Sarangi A.N."/>
            <person name="Mukherjee M."/>
            <person name="Ghosh S."/>
            <person name="Singh D."/>
            <person name="Das A."/>
            <person name="Kant S."/>
            <person name="Prusty A."/>
            <person name="Tripathy S."/>
        </authorList>
    </citation>
    <scope>NUCLEOTIDE SEQUENCE</scope>
    <source>
        <strain evidence="1">VB521301</strain>
    </source>
</reference>
<organism evidence="1 2">
    <name type="scientific">Tolypothrix bouteillei VB521301</name>
    <dbReference type="NCBI Taxonomy" id="1479485"/>
    <lineage>
        <taxon>Bacteria</taxon>
        <taxon>Bacillati</taxon>
        <taxon>Cyanobacteriota</taxon>
        <taxon>Cyanophyceae</taxon>
        <taxon>Nostocales</taxon>
        <taxon>Tolypothrichaceae</taxon>
        <taxon>Tolypothrix</taxon>
    </lineage>
</organism>
<name>A0A8S9SW93_9CYAN</name>
<gene>
    <name evidence="1" type="ORF">DA73_0400002250</name>
</gene>
<proteinExistence type="predicted"/>
<protein>
    <submittedName>
        <fullName evidence="1">Uncharacterized protein</fullName>
    </submittedName>
</protein>
<dbReference type="RefSeq" id="WP_137986399.1">
    <property type="nucleotide sequence ID" value="NZ_JHEG04000001.1"/>
</dbReference>